<dbReference type="EMBL" id="CP049887">
    <property type="protein sequence ID" value="QIL48430.1"/>
    <property type="molecule type" value="Genomic_DNA"/>
</dbReference>
<evidence type="ECO:0000313" key="4">
    <source>
        <dbReference type="Proteomes" id="UP000501747"/>
    </source>
</evidence>
<dbReference type="Proteomes" id="UP000501747">
    <property type="component" value="Chromosome"/>
</dbReference>
<organism evidence="3 4">
    <name type="scientific">Vagococcus hydrophili</name>
    <dbReference type="NCBI Taxonomy" id="2714947"/>
    <lineage>
        <taxon>Bacteria</taxon>
        <taxon>Bacillati</taxon>
        <taxon>Bacillota</taxon>
        <taxon>Bacilli</taxon>
        <taxon>Lactobacillales</taxon>
        <taxon>Enterococcaceae</taxon>
        <taxon>Vagococcus</taxon>
    </lineage>
</organism>
<sequence>MKRKFLLLLILLPSLLLFVQPMKTVAQDLPPGMVVGDEKGIKASKDGEYFVKVDNAMPGMSWHKNISLLNMEKDVPYHLTMLISPPKVSGSLDLSKAIQMKLTYEGKVVYEGPASGLSEKNNLQSKPLDLGTFKAGDSRSLEVDYSLSGEYTNKDFETKNKMENVWTFYAVKTKEPVVPKKDKDSKISIKSIGRLPMTGETVKQMMIIFCMGMLIVLIFLLIWKKKHKDRANISKGGE</sequence>
<keyword evidence="1" id="KW-0472">Membrane</keyword>
<feature type="transmembrane region" description="Helical" evidence="1">
    <location>
        <begin position="205"/>
        <end position="223"/>
    </location>
</feature>
<evidence type="ECO:0000256" key="1">
    <source>
        <dbReference type="SAM" id="Phobius"/>
    </source>
</evidence>
<dbReference type="KEGG" id="vhy:G7082_07945"/>
<proteinExistence type="predicted"/>
<name>A0A6G8ATX4_9ENTE</name>
<gene>
    <name evidence="3" type="ORF">G7082_07945</name>
</gene>
<keyword evidence="4" id="KW-1185">Reference proteome</keyword>
<accession>A0A6G8ATX4</accession>
<evidence type="ECO:0000313" key="3">
    <source>
        <dbReference type="EMBL" id="QIL48430.1"/>
    </source>
</evidence>
<feature type="chain" id="PRO_5026149192" evidence="2">
    <location>
        <begin position="27"/>
        <end position="238"/>
    </location>
</feature>
<dbReference type="NCBIfam" id="TIGR01167">
    <property type="entry name" value="LPXTG_anchor"/>
    <property type="match status" value="1"/>
</dbReference>
<evidence type="ECO:0000256" key="2">
    <source>
        <dbReference type="SAM" id="SignalP"/>
    </source>
</evidence>
<dbReference type="RefSeq" id="WP_166034577.1">
    <property type="nucleotide sequence ID" value="NZ_CP049887.1"/>
</dbReference>
<protein>
    <submittedName>
        <fullName evidence="3">LPXTG cell wall anchor domain-containing protein</fullName>
    </submittedName>
</protein>
<dbReference type="AlphaFoldDB" id="A0A6G8ATX4"/>
<keyword evidence="1" id="KW-1133">Transmembrane helix</keyword>
<keyword evidence="1" id="KW-0812">Transmembrane</keyword>
<feature type="signal peptide" evidence="2">
    <location>
        <begin position="1"/>
        <end position="26"/>
    </location>
</feature>
<keyword evidence="2" id="KW-0732">Signal</keyword>
<reference evidence="3 4" key="1">
    <citation type="submission" date="2020-03" db="EMBL/GenBank/DDBJ databases">
        <title>Vagococcus sp. nov., isolated from beetles.</title>
        <authorList>
            <person name="Hyun D.-W."/>
            <person name="Bae J.-W."/>
        </authorList>
    </citation>
    <scope>NUCLEOTIDE SEQUENCE [LARGE SCALE GENOMIC DNA]</scope>
    <source>
        <strain evidence="3 4">HDW17B</strain>
    </source>
</reference>